<name>A0A9P0A7M4_BEMTA</name>
<evidence type="ECO:0000256" key="3">
    <source>
        <dbReference type="ARBA" id="ARBA00022989"/>
    </source>
</evidence>
<dbReference type="PANTHER" id="PTHR45902:SF4">
    <property type="entry name" value="G-PROTEIN COUPLED RECEPTORS FAMILY 2 PROFILE 2 DOMAIN-CONTAINING PROTEIN"/>
    <property type="match status" value="1"/>
</dbReference>
<feature type="region of interest" description="Disordered" evidence="5">
    <location>
        <begin position="263"/>
        <end position="320"/>
    </location>
</feature>
<feature type="transmembrane region" description="Helical" evidence="6">
    <location>
        <begin position="549"/>
        <end position="570"/>
    </location>
</feature>
<feature type="compositionally biased region" description="Low complexity" evidence="5">
    <location>
        <begin position="59"/>
        <end position="77"/>
    </location>
</feature>
<evidence type="ECO:0000313" key="8">
    <source>
        <dbReference type="EMBL" id="CAH0388281.1"/>
    </source>
</evidence>
<evidence type="ECO:0000259" key="7">
    <source>
        <dbReference type="PROSITE" id="PS50261"/>
    </source>
</evidence>
<feature type="compositionally biased region" description="Polar residues" evidence="5">
    <location>
        <begin position="263"/>
        <end position="274"/>
    </location>
</feature>
<keyword evidence="9" id="KW-1185">Reference proteome</keyword>
<keyword evidence="4 6" id="KW-0472">Membrane</keyword>
<dbReference type="PROSITE" id="PS50261">
    <property type="entry name" value="G_PROTEIN_RECEP_F2_4"/>
    <property type="match status" value="1"/>
</dbReference>
<feature type="transmembrane region" description="Helical" evidence="6">
    <location>
        <begin position="478"/>
        <end position="498"/>
    </location>
</feature>
<protein>
    <recommendedName>
        <fullName evidence="7">G-protein coupled receptors family 2 profile 2 domain-containing protein</fullName>
    </recommendedName>
</protein>
<dbReference type="EMBL" id="OU963865">
    <property type="protein sequence ID" value="CAH0388281.1"/>
    <property type="molecule type" value="Genomic_DNA"/>
</dbReference>
<dbReference type="InterPro" id="IPR053231">
    <property type="entry name" value="GPCR_LN-TM7"/>
</dbReference>
<evidence type="ECO:0000256" key="5">
    <source>
        <dbReference type="SAM" id="MobiDB-lite"/>
    </source>
</evidence>
<accession>A0A9P0A7M4</accession>
<evidence type="ECO:0000256" key="1">
    <source>
        <dbReference type="ARBA" id="ARBA00004141"/>
    </source>
</evidence>
<proteinExistence type="predicted"/>
<feature type="transmembrane region" description="Helical" evidence="6">
    <location>
        <begin position="615"/>
        <end position="637"/>
    </location>
</feature>
<organism evidence="8 9">
    <name type="scientific">Bemisia tabaci</name>
    <name type="common">Sweetpotato whitefly</name>
    <name type="synonym">Aleurodes tabaci</name>
    <dbReference type="NCBI Taxonomy" id="7038"/>
    <lineage>
        <taxon>Eukaryota</taxon>
        <taxon>Metazoa</taxon>
        <taxon>Ecdysozoa</taxon>
        <taxon>Arthropoda</taxon>
        <taxon>Hexapoda</taxon>
        <taxon>Insecta</taxon>
        <taxon>Pterygota</taxon>
        <taxon>Neoptera</taxon>
        <taxon>Paraneoptera</taxon>
        <taxon>Hemiptera</taxon>
        <taxon>Sternorrhyncha</taxon>
        <taxon>Aleyrodoidea</taxon>
        <taxon>Aleyrodidae</taxon>
        <taxon>Aleyrodinae</taxon>
        <taxon>Bemisia</taxon>
    </lineage>
</organism>
<feature type="transmembrane region" description="Helical" evidence="6">
    <location>
        <begin position="445"/>
        <end position="466"/>
    </location>
</feature>
<feature type="transmembrane region" description="Helical" evidence="6">
    <location>
        <begin position="510"/>
        <end position="529"/>
    </location>
</feature>
<feature type="domain" description="G-protein coupled receptors family 2 profile 2" evidence="7">
    <location>
        <begin position="410"/>
        <end position="565"/>
    </location>
</feature>
<feature type="compositionally biased region" description="Polar residues" evidence="5">
    <location>
        <begin position="100"/>
        <end position="111"/>
    </location>
</feature>
<feature type="transmembrane region" description="Helical" evidence="6">
    <location>
        <begin position="413"/>
        <end position="433"/>
    </location>
</feature>
<dbReference type="AlphaFoldDB" id="A0A9P0A7M4"/>
<dbReference type="Pfam" id="PF00002">
    <property type="entry name" value="7tm_2"/>
    <property type="match status" value="1"/>
</dbReference>
<dbReference type="GO" id="GO:0004930">
    <property type="term" value="F:G protein-coupled receptor activity"/>
    <property type="evidence" value="ECO:0007669"/>
    <property type="project" value="InterPro"/>
</dbReference>
<evidence type="ECO:0000256" key="4">
    <source>
        <dbReference type="ARBA" id="ARBA00023136"/>
    </source>
</evidence>
<evidence type="ECO:0000313" key="9">
    <source>
        <dbReference type="Proteomes" id="UP001152759"/>
    </source>
</evidence>
<feature type="non-terminal residue" evidence="8">
    <location>
        <position position="1"/>
    </location>
</feature>
<feature type="compositionally biased region" description="Low complexity" evidence="5">
    <location>
        <begin position="41"/>
        <end position="51"/>
    </location>
</feature>
<dbReference type="InterPro" id="IPR000832">
    <property type="entry name" value="GPCR_2_secretin-like"/>
</dbReference>
<feature type="compositionally biased region" description="Basic and acidic residues" evidence="5">
    <location>
        <begin position="296"/>
        <end position="306"/>
    </location>
</feature>
<dbReference type="PANTHER" id="PTHR45902">
    <property type="entry name" value="LATROPHILIN RECEPTOR-LIKE PROTEIN A"/>
    <property type="match status" value="1"/>
</dbReference>
<feature type="region of interest" description="Disordered" evidence="5">
    <location>
        <begin position="1"/>
        <end position="115"/>
    </location>
</feature>
<reference evidence="8" key="1">
    <citation type="submission" date="2021-12" db="EMBL/GenBank/DDBJ databases">
        <authorList>
            <person name="King R."/>
        </authorList>
    </citation>
    <scope>NUCLEOTIDE SEQUENCE</scope>
</reference>
<dbReference type="InterPro" id="IPR017981">
    <property type="entry name" value="GPCR_2-like_7TM"/>
</dbReference>
<comment type="subcellular location">
    <subcellularLocation>
        <location evidence="1">Membrane</location>
        <topology evidence="1">Multi-pass membrane protein</topology>
    </subcellularLocation>
</comment>
<sequence>GDSSASSPESDAGERGARTEPGTPLPHKNNTTPHPPPPPTALFASSSSTTHSPPPTSAPTPRNTASAALTPAKSPSSATPPPSASRKSQTPLPSTTSPSNFSHPTFSTFNESRLESTPLETTSALYFDKPHRNRTLATVRRVNKTLKFINKVKSVSTSANASKTGVVIKAEDATTLEGYKSLVYPTKGLTTTLSPTERLKVVRGKKPHASQVTQVENLRLSLGDTSEIHVGHDVIRSDAEFRHQSDVNKARVVVNRVIAGNDTASQSTARNSEVMSPPPSHVDVSKHTSPIADVNDAERRQNRTEKNWSAPQGGVVSESVHGSRDDYYEYSEYSDFPMKHFNISGFREAAVIPDPDLRDDEAGDAMVESEPEIILPDDSLADTDLHDHDLIDSVMYIYFGGSREDGRGAGRQVLIVGAVIGLVAQFLSLASAVQRVRSFPREETTVILLHTQLAFTVSNLVFMLGVQATSTAGQCARVALALHYLHMTAGIWLLVNCAHVCLRISVKLRHAIAAWCLPLFYVLGCFILNRRIYETRNFCWMSIHRGLLLSFVAPAFIFLTANTTLGAIGYTRSKFQCQQSPSVDRKALRVAVVLLPAFIFDWFVEIVALEKSSALVFPLLFVASKAFINWFIFACWLPSDQSWMDLDDEYDEDFDDLEDEMAPALVKLKYMADAEAQAHAHEHKGMDEYRLPYYHYPGYPGDDLPHLPLLHDTVETYKCGRRDVCDLQMDPISTICS</sequence>
<gene>
    <name evidence="8" type="ORF">BEMITA_LOCUS7202</name>
</gene>
<dbReference type="GO" id="GO:0007166">
    <property type="term" value="P:cell surface receptor signaling pathway"/>
    <property type="evidence" value="ECO:0007669"/>
    <property type="project" value="InterPro"/>
</dbReference>
<evidence type="ECO:0000256" key="2">
    <source>
        <dbReference type="ARBA" id="ARBA00022692"/>
    </source>
</evidence>
<dbReference type="Gene3D" id="1.20.1070.10">
    <property type="entry name" value="Rhodopsin 7-helix transmembrane proteins"/>
    <property type="match status" value="1"/>
</dbReference>
<dbReference type="GO" id="GO:0016020">
    <property type="term" value="C:membrane"/>
    <property type="evidence" value="ECO:0007669"/>
    <property type="project" value="UniProtKB-SubCell"/>
</dbReference>
<dbReference type="Proteomes" id="UP001152759">
    <property type="component" value="Chromosome 4"/>
</dbReference>
<keyword evidence="3 6" id="KW-1133">Transmembrane helix</keyword>
<feature type="compositionally biased region" description="Low complexity" evidence="5">
    <location>
        <begin position="90"/>
        <end position="99"/>
    </location>
</feature>
<feature type="transmembrane region" description="Helical" evidence="6">
    <location>
        <begin position="590"/>
        <end position="609"/>
    </location>
</feature>
<keyword evidence="2 6" id="KW-0812">Transmembrane</keyword>
<evidence type="ECO:0000256" key="6">
    <source>
        <dbReference type="SAM" id="Phobius"/>
    </source>
</evidence>